<accession>A0A250KSS6</accession>
<comment type="subcellular location">
    <subcellularLocation>
        <location evidence="6">Cell membrane</location>
        <topology evidence="6">Multi-pass membrane protein</topology>
    </subcellularLocation>
    <subcellularLocation>
        <location evidence="1">Membrane</location>
        <topology evidence="1">Multi-pass membrane protein</topology>
    </subcellularLocation>
</comment>
<dbReference type="EMBL" id="AP017928">
    <property type="protein sequence ID" value="BBA34710.1"/>
    <property type="molecule type" value="Genomic_DNA"/>
</dbReference>
<feature type="transmembrane region" description="Helical" evidence="6">
    <location>
        <begin position="173"/>
        <end position="196"/>
    </location>
</feature>
<keyword evidence="8" id="KW-1185">Reference proteome</keyword>
<evidence type="ECO:0000313" key="7">
    <source>
        <dbReference type="EMBL" id="BBA34710.1"/>
    </source>
</evidence>
<feature type="transmembrane region" description="Helical" evidence="6">
    <location>
        <begin position="66"/>
        <end position="84"/>
    </location>
</feature>
<evidence type="ECO:0000256" key="6">
    <source>
        <dbReference type="RuleBase" id="RU363041"/>
    </source>
</evidence>
<evidence type="ECO:0000313" key="8">
    <source>
        <dbReference type="Proteomes" id="UP000266313"/>
    </source>
</evidence>
<evidence type="ECO:0000256" key="1">
    <source>
        <dbReference type="ARBA" id="ARBA00004141"/>
    </source>
</evidence>
<evidence type="ECO:0000256" key="3">
    <source>
        <dbReference type="ARBA" id="ARBA00022692"/>
    </source>
</evidence>
<dbReference type="GO" id="GO:0005886">
    <property type="term" value="C:plasma membrane"/>
    <property type="evidence" value="ECO:0007669"/>
    <property type="project" value="UniProtKB-SubCell"/>
</dbReference>
<dbReference type="InterPro" id="IPR051598">
    <property type="entry name" value="TSUP/Inactive_protease-like"/>
</dbReference>
<dbReference type="PANTHER" id="PTHR43701">
    <property type="entry name" value="MEMBRANE TRANSPORTER PROTEIN MJ0441-RELATED"/>
    <property type="match status" value="1"/>
</dbReference>
<sequence>MTLVVVLSLLIGVLLGLLGGGGSILTVPLFVYLLHIEPKTAIATSLVVVGVTSLAAIVNHARNGRVCWRTGLIFGGAGMVGAYGGGRLAAYIPGGVLLLLFAFIMFATAFAMLRGRRQRSVEAGSIKALCPAELPLLAIIFDGLVVGALTGLVGAGGGFLVVPALNLLGGLPMHAAIGTSLLVIAMKSFAGLAGYIAHVSIDLELVSIVTGSSILGSLLGGLLSRHVSGQALRRVFAVFVIAIACYLLYKELTPELITETREILRKRPDFFFGMATMLGILAIGRLWRWIHARGLGQKKRIYAESR</sequence>
<name>A0A250KSS6_9GAMM</name>
<keyword evidence="6" id="KW-1003">Cell membrane</keyword>
<dbReference type="Proteomes" id="UP000266313">
    <property type="component" value="Chromosome"/>
</dbReference>
<keyword evidence="5 6" id="KW-0472">Membrane</keyword>
<evidence type="ECO:0000256" key="5">
    <source>
        <dbReference type="ARBA" id="ARBA00023136"/>
    </source>
</evidence>
<reference evidence="7 8" key="1">
    <citation type="submission" date="2016-12" db="EMBL/GenBank/DDBJ databases">
        <title>Genome sequencing of Methylocaldum marinum.</title>
        <authorList>
            <person name="Takeuchi M."/>
            <person name="Kamagata Y."/>
            <person name="Hiraoka S."/>
            <person name="Oshima K."/>
            <person name="Hattori M."/>
            <person name="Iwasaki W."/>
        </authorList>
    </citation>
    <scope>NUCLEOTIDE SEQUENCE [LARGE SCALE GENOMIC DNA]</scope>
    <source>
        <strain evidence="7 8">S8</strain>
    </source>
</reference>
<dbReference type="OrthoDB" id="8559161at2"/>
<dbReference type="Pfam" id="PF01925">
    <property type="entry name" value="TauE"/>
    <property type="match status" value="1"/>
</dbReference>
<feature type="transmembrane region" description="Helical" evidence="6">
    <location>
        <begin position="231"/>
        <end position="249"/>
    </location>
</feature>
<feature type="transmembrane region" description="Helical" evidence="6">
    <location>
        <begin position="90"/>
        <end position="113"/>
    </location>
</feature>
<dbReference type="PANTHER" id="PTHR43701:SF2">
    <property type="entry name" value="MEMBRANE TRANSPORTER PROTEIN YJNA-RELATED"/>
    <property type="match status" value="1"/>
</dbReference>
<dbReference type="KEGG" id="mmai:sS8_2765"/>
<proteinExistence type="inferred from homology"/>
<protein>
    <recommendedName>
        <fullName evidence="6">Probable membrane transporter protein</fullName>
    </recommendedName>
</protein>
<organism evidence="7 8">
    <name type="scientific">Methylocaldum marinum</name>
    <dbReference type="NCBI Taxonomy" id="1432792"/>
    <lineage>
        <taxon>Bacteria</taxon>
        <taxon>Pseudomonadati</taxon>
        <taxon>Pseudomonadota</taxon>
        <taxon>Gammaproteobacteria</taxon>
        <taxon>Methylococcales</taxon>
        <taxon>Methylococcaceae</taxon>
        <taxon>Methylocaldum</taxon>
    </lineage>
</organism>
<feature type="transmembrane region" description="Helical" evidence="6">
    <location>
        <begin position="270"/>
        <end position="290"/>
    </location>
</feature>
<feature type="transmembrane region" description="Helical" evidence="6">
    <location>
        <begin position="203"/>
        <end position="225"/>
    </location>
</feature>
<dbReference type="InterPro" id="IPR002781">
    <property type="entry name" value="TM_pro_TauE-like"/>
</dbReference>
<gene>
    <name evidence="7" type="ORF">sS8_2765</name>
</gene>
<dbReference type="AlphaFoldDB" id="A0A250KSS6"/>
<evidence type="ECO:0000256" key="2">
    <source>
        <dbReference type="ARBA" id="ARBA00009142"/>
    </source>
</evidence>
<dbReference type="RefSeq" id="WP_119630068.1">
    <property type="nucleotide sequence ID" value="NZ_AP017928.1"/>
</dbReference>
<feature type="transmembrane region" description="Helical" evidence="6">
    <location>
        <begin position="42"/>
        <end position="59"/>
    </location>
</feature>
<evidence type="ECO:0000256" key="4">
    <source>
        <dbReference type="ARBA" id="ARBA00022989"/>
    </source>
</evidence>
<keyword evidence="4 6" id="KW-1133">Transmembrane helix</keyword>
<comment type="similarity">
    <text evidence="2 6">Belongs to the 4-toluene sulfonate uptake permease (TSUP) (TC 2.A.102) family.</text>
</comment>
<keyword evidence="3 6" id="KW-0812">Transmembrane</keyword>
<feature type="transmembrane region" description="Helical" evidence="6">
    <location>
        <begin position="134"/>
        <end position="161"/>
    </location>
</feature>